<dbReference type="EMBL" id="CP036278">
    <property type="protein sequence ID" value="QDU55719.1"/>
    <property type="molecule type" value="Genomic_DNA"/>
</dbReference>
<accession>A0A518ALW3</accession>
<sequence>MFSYQLDSDTTLELLAPRHAQELYRVVDENRDHLRPWLGWVEETKSVSDVQGFIRAVQTQVGGNSGFQTAIRHKGDLAGMIGMHGIQWTHRSSSIGYWLAKRLQGQGIMTRACSAYLRHCFGELGLHRMEIRCATDNERSRAIPERLGFTNEGTLRDAEWVTNRFVSHVVYGLLSKDWRKQ</sequence>
<organism evidence="2 3">
    <name type="scientific">Aeoliella mucimassa</name>
    <dbReference type="NCBI Taxonomy" id="2527972"/>
    <lineage>
        <taxon>Bacteria</taxon>
        <taxon>Pseudomonadati</taxon>
        <taxon>Planctomycetota</taxon>
        <taxon>Planctomycetia</taxon>
        <taxon>Pirellulales</taxon>
        <taxon>Lacipirellulaceae</taxon>
        <taxon>Aeoliella</taxon>
    </lineage>
</organism>
<dbReference type="EC" id="2.3.1.-" evidence="2"/>
<dbReference type="InterPro" id="IPR000182">
    <property type="entry name" value="GNAT_dom"/>
</dbReference>
<dbReference type="Gene3D" id="3.40.630.30">
    <property type="match status" value="1"/>
</dbReference>
<dbReference type="GO" id="GO:0005737">
    <property type="term" value="C:cytoplasm"/>
    <property type="evidence" value="ECO:0007669"/>
    <property type="project" value="TreeGrafter"/>
</dbReference>
<dbReference type="RefSeq" id="WP_145246538.1">
    <property type="nucleotide sequence ID" value="NZ_CP036278.1"/>
</dbReference>
<protein>
    <submittedName>
        <fullName evidence="2">Ribosomal N-acetyltransferase YdaF</fullName>
        <ecNumber evidence="2">2.3.1.-</ecNumber>
    </submittedName>
</protein>
<dbReference type="PANTHER" id="PTHR43441:SF12">
    <property type="entry name" value="RIBOSOMAL N-ACETYLTRANSFERASE YDAF-RELATED"/>
    <property type="match status" value="1"/>
</dbReference>
<dbReference type="KEGG" id="amuc:Pan181_19130"/>
<reference evidence="2 3" key="1">
    <citation type="submission" date="2019-02" db="EMBL/GenBank/DDBJ databases">
        <title>Deep-cultivation of Planctomycetes and their phenomic and genomic characterization uncovers novel biology.</title>
        <authorList>
            <person name="Wiegand S."/>
            <person name="Jogler M."/>
            <person name="Boedeker C."/>
            <person name="Pinto D."/>
            <person name="Vollmers J."/>
            <person name="Rivas-Marin E."/>
            <person name="Kohn T."/>
            <person name="Peeters S.H."/>
            <person name="Heuer A."/>
            <person name="Rast P."/>
            <person name="Oberbeckmann S."/>
            <person name="Bunk B."/>
            <person name="Jeske O."/>
            <person name="Meyerdierks A."/>
            <person name="Storesund J.E."/>
            <person name="Kallscheuer N."/>
            <person name="Luecker S."/>
            <person name="Lage O.M."/>
            <person name="Pohl T."/>
            <person name="Merkel B.J."/>
            <person name="Hornburger P."/>
            <person name="Mueller R.-W."/>
            <person name="Bruemmer F."/>
            <person name="Labrenz M."/>
            <person name="Spormann A.M."/>
            <person name="Op den Camp H."/>
            <person name="Overmann J."/>
            <person name="Amann R."/>
            <person name="Jetten M.S.M."/>
            <person name="Mascher T."/>
            <person name="Medema M.H."/>
            <person name="Devos D.P."/>
            <person name="Kaster A.-K."/>
            <person name="Ovreas L."/>
            <person name="Rohde M."/>
            <person name="Galperin M.Y."/>
            <person name="Jogler C."/>
        </authorList>
    </citation>
    <scope>NUCLEOTIDE SEQUENCE [LARGE SCALE GENOMIC DNA]</scope>
    <source>
        <strain evidence="2 3">Pan181</strain>
    </source>
</reference>
<dbReference type="GO" id="GO:0008999">
    <property type="term" value="F:protein-N-terminal-alanine acetyltransferase activity"/>
    <property type="evidence" value="ECO:0007669"/>
    <property type="project" value="TreeGrafter"/>
</dbReference>
<keyword evidence="3" id="KW-1185">Reference proteome</keyword>
<dbReference type="PANTHER" id="PTHR43441">
    <property type="entry name" value="RIBOSOMAL-PROTEIN-SERINE ACETYLTRANSFERASE"/>
    <property type="match status" value="1"/>
</dbReference>
<dbReference type="SUPFAM" id="SSF55729">
    <property type="entry name" value="Acyl-CoA N-acyltransferases (Nat)"/>
    <property type="match status" value="1"/>
</dbReference>
<dbReference type="PROSITE" id="PS51186">
    <property type="entry name" value="GNAT"/>
    <property type="match status" value="1"/>
</dbReference>
<keyword evidence="2" id="KW-0012">Acyltransferase</keyword>
<evidence type="ECO:0000313" key="3">
    <source>
        <dbReference type="Proteomes" id="UP000315750"/>
    </source>
</evidence>
<name>A0A518ALW3_9BACT</name>
<dbReference type="InterPro" id="IPR051908">
    <property type="entry name" value="Ribosomal_N-acetyltransferase"/>
</dbReference>
<dbReference type="AlphaFoldDB" id="A0A518ALW3"/>
<keyword evidence="2" id="KW-0808">Transferase</keyword>
<dbReference type="InterPro" id="IPR016181">
    <property type="entry name" value="Acyl_CoA_acyltransferase"/>
</dbReference>
<dbReference type="Proteomes" id="UP000315750">
    <property type="component" value="Chromosome"/>
</dbReference>
<feature type="domain" description="N-acetyltransferase" evidence="1">
    <location>
        <begin position="10"/>
        <end position="176"/>
    </location>
</feature>
<evidence type="ECO:0000259" key="1">
    <source>
        <dbReference type="PROSITE" id="PS51186"/>
    </source>
</evidence>
<dbReference type="GO" id="GO:1990189">
    <property type="term" value="F:protein N-terminal-serine acetyltransferase activity"/>
    <property type="evidence" value="ECO:0007669"/>
    <property type="project" value="TreeGrafter"/>
</dbReference>
<gene>
    <name evidence="2" type="primary">ydaF</name>
    <name evidence="2" type="ORF">Pan181_19130</name>
</gene>
<dbReference type="OrthoDB" id="9784707at2"/>
<proteinExistence type="predicted"/>
<evidence type="ECO:0000313" key="2">
    <source>
        <dbReference type="EMBL" id="QDU55719.1"/>
    </source>
</evidence>
<dbReference type="Pfam" id="PF13302">
    <property type="entry name" value="Acetyltransf_3"/>
    <property type="match status" value="1"/>
</dbReference>